<feature type="domain" description="POTRA" evidence="9">
    <location>
        <begin position="50"/>
        <end position="118"/>
    </location>
</feature>
<evidence type="ECO:0000256" key="5">
    <source>
        <dbReference type="ARBA" id="ARBA00022989"/>
    </source>
</evidence>
<name>A0A366EHQ9_9BACI</name>
<keyword evidence="7 8" id="KW-0131">Cell cycle</keyword>
<evidence type="ECO:0000256" key="8">
    <source>
        <dbReference type="HAMAP-Rule" id="MF_00912"/>
    </source>
</evidence>
<dbReference type="EMBL" id="QNRI01000001">
    <property type="protein sequence ID" value="RBP01888.1"/>
    <property type="molecule type" value="Genomic_DNA"/>
</dbReference>
<keyword evidence="11" id="KW-1185">Reference proteome</keyword>
<comment type="subcellular location">
    <subcellularLocation>
        <location evidence="8">Cell membrane</location>
        <topology evidence="8">Single-pass type II membrane protein</topology>
    </subcellularLocation>
    <subcellularLocation>
        <location evidence="1">Membrane</location>
    </subcellularLocation>
    <text evidence="8">Localizes to the division septum.</text>
</comment>
<keyword evidence="4 8" id="KW-0812">Transmembrane</keyword>
<dbReference type="PANTHER" id="PTHR37820:SF1">
    <property type="entry name" value="CELL DIVISION PROTEIN FTSQ"/>
    <property type="match status" value="1"/>
</dbReference>
<dbReference type="HAMAP" id="MF_00912">
    <property type="entry name" value="DivIB"/>
    <property type="match status" value="1"/>
</dbReference>
<accession>A0A366EHQ9</accession>
<evidence type="ECO:0000256" key="3">
    <source>
        <dbReference type="ARBA" id="ARBA00022618"/>
    </source>
</evidence>
<dbReference type="InterPro" id="IPR013685">
    <property type="entry name" value="POTRA_FtsQ_type"/>
</dbReference>
<keyword evidence="5 8" id="KW-1133">Transmembrane helix</keyword>
<comment type="caution">
    <text evidence="10">The sequence shown here is derived from an EMBL/GenBank/DDBJ whole genome shotgun (WGS) entry which is preliminary data.</text>
</comment>
<dbReference type="Pfam" id="PF08478">
    <property type="entry name" value="POTRA_1"/>
    <property type="match status" value="1"/>
</dbReference>
<comment type="similarity">
    <text evidence="8">Belongs to the FtsQ/DivIB family. DivIB subfamily.</text>
</comment>
<protein>
    <recommendedName>
        <fullName evidence="8">Cell division protein DivIB</fullName>
    </recommendedName>
</protein>
<evidence type="ECO:0000256" key="1">
    <source>
        <dbReference type="ARBA" id="ARBA00004370"/>
    </source>
</evidence>
<dbReference type="InterPro" id="IPR034746">
    <property type="entry name" value="POTRA"/>
</dbReference>
<dbReference type="STRING" id="200904.GCA_900168775_01479"/>
<evidence type="ECO:0000256" key="2">
    <source>
        <dbReference type="ARBA" id="ARBA00022475"/>
    </source>
</evidence>
<evidence type="ECO:0000256" key="6">
    <source>
        <dbReference type="ARBA" id="ARBA00023136"/>
    </source>
</evidence>
<dbReference type="OrthoDB" id="1819027at2"/>
<sequence length="260" mass="29534">MAEKKVISIEDRIPKLKEVRKKKTNRRLIFYLSLFFILISIVVYLQSPLSHIQAIKIEGNDYINSDELIALSGLSKDNNFWGVSTGKIEDKITEHQEIKNATVSRKLPNTIVIAVEELKKVAYLKREGKYYPVLENGNFLETPTTAWRSDAPLLMDFTSDAPLEALASELQALPSSISSLISEIYWKPTDTNSYKVTIFMNDGYEVRSSIHNFSNYMKTYPSIVSQLDKKQLGIITIGEGGAVFDPYEKEQKTKEEDHAS</sequence>
<keyword evidence="6 8" id="KW-0472">Membrane</keyword>
<dbReference type="InterPro" id="IPR005548">
    <property type="entry name" value="Cell_div_FtsQ/DivIB_C"/>
</dbReference>
<evidence type="ECO:0000313" key="11">
    <source>
        <dbReference type="Proteomes" id="UP000252254"/>
    </source>
</evidence>
<dbReference type="PANTHER" id="PTHR37820">
    <property type="entry name" value="CELL DIVISION PROTEIN DIVIB"/>
    <property type="match status" value="1"/>
</dbReference>
<dbReference type="GO" id="GO:0043093">
    <property type="term" value="P:FtsZ-dependent cytokinesis"/>
    <property type="evidence" value="ECO:0007669"/>
    <property type="project" value="UniProtKB-UniRule"/>
</dbReference>
<evidence type="ECO:0000313" key="10">
    <source>
        <dbReference type="EMBL" id="RBP01888.1"/>
    </source>
</evidence>
<dbReference type="Proteomes" id="UP000252254">
    <property type="component" value="Unassembled WGS sequence"/>
</dbReference>
<keyword evidence="3 8" id="KW-0132">Cell division</keyword>
<keyword evidence="2 8" id="KW-1003">Cell membrane</keyword>
<dbReference type="GO" id="GO:0032153">
    <property type="term" value="C:cell division site"/>
    <property type="evidence" value="ECO:0007669"/>
    <property type="project" value="UniProtKB-UniRule"/>
</dbReference>
<dbReference type="RefSeq" id="WP_113866739.1">
    <property type="nucleotide sequence ID" value="NZ_BAABQN010000001.1"/>
</dbReference>
<dbReference type="GO" id="GO:0005886">
    <property type="term" value="C:plasma membrane"/>
    <property type="evidence" value="ECO:0007669"/>
    <property type="project" value="UniProtKB-SubCell"/>
</dbReference>
<dbReference type="AlphaFoldDB" id="A0A366EHQ9"/>
<proteinExistence type="inferred from homology"/>
<dbReference type="InterPro" id="IPR050487">
    <property type="entry name" value="FtsQ_DivIB"/>
</dbReference>
<dbReference type="Gene3D" id="3.10.20.310">
    <property type="entry name" value="membrane protein fhac"/>
    <property type="match status" value="1"/>
</dbReference>
<evidence type="ECO:0000256" key="7">
    <source>
        <dbReference type="ARBA" id="ARBA00023306"/>
    </source>
</evidence>
<comment type="function">
    <text evidence="8">Cell division protein that may be involved in stabilizing or promoting the assembly of the division complex.</text>
</comment>
<gene>
    <name evidence="8" type="primary">divIB</name>
    <name evidence="10" type="ORF">DES48_101635</name>
</gene>
<evidence type="ECO:0000259" key="9">
    <source>
        <dbReference type="PROSITE" id="PS51779"/>
    </source>
</evidence>
<evidence type="ECO:0000256" key="4">
    <source>
        <dbReference type="ARBA" id="ARBA00022692"/>
    </source>
</evidence>
<dbReference type="Pfam" id="PF03799">
    <property type="entry name" value="FtsQ_DivIB_C"/>
    <property type="match status" value="1"/>
</dbReference>
<dbReference type="PROSITE" id="PS51779">
    <property type="entry name" value="POTRA"/>
    <property type="match status" value="1"/>
</dbReference>
<reference evidence="10 11" key="1">
    <citation type="submission" date="2018-06" db="EMBL/GenBank/DDBJ databases">
        <title>Genomic Encyclopedia of Type Strains, Phase IV (KMG-IV): sequencing the most valuable type-strain genomes for metagenomic binning, comparative biology and taxonomic classification.</title>
        <authorList>
            <person name="Goeker M."/>
        </authorList>
    </citation>
    <scope>NUCLEOTIDE SEQUENCE [LARGE SCALE GENOMIC DNA]</scope>
    <source>
        <strain evidence="10 11">DSM 15140</strain>
    </source>
</reference>
<organism evidence="10 11">
    <name type="scientific">Paraliobacillus ryukyuensis</name>
    <dbReference type="NCBI Taxonomy" id="200904"/>
    <lineage>
        <taxon>Bacteria</taxon>
        <taxon>Bacillati</taxon>
        <taxon>Bacillota</taxon>
        <taxon>Bacilli</taxon>
        <taxon>Bacillales</taxon>
        <taxon>Bacillaceae</taxon>
        <taxon>Paraliobacillus</taxon>
    </lineage>
</organism>
<feature type="transmembrane region" description="Helical" evidence="8">
    <location>
        <begin position="28"/>
        <end position="45"/>
    </location>
</feature>
<dbReference type="Gene3D" id="3.40.50.10960">
    <property type="match status" value="1"/>
</dbReference>
<dbReference type="InterPro" id="IPR026580">
    <property type="entry name" value="DivIB"/>
</dbReference>